<dbReference type="InterPro" id="IPR001965">
    <property type="entry name" value="Znf_PHD"/>
</dbReference>
<gene>
    <name evidence="7" type="primary">LOC104590334</name>
</gene>
<dbReference type="GO" id="GO:0034244">
    <property type="term" value="P:negative regulation of transcription elongation by RNA polymerase II"/>
    <property type="evidence" value="ECO:0007669"/>
    <property type="project" value="InterPro"/>
</dbReference>
<dbReference type="OrthoDB" id="1932206at2759"/>
<organism evidence="6 7">
    <name type="scientific">Nelumbo nucifera</name>
    <name type="common">Sacred lotus</name>
    <dbReference type="NCBI Taxonomy" id="4432"/>
    <lineage>
        <taxon>Eukaryota</taxon>
        <taxon>Viridiplantae</taxon>
        <taxon>Streptophyta</taxon>
        <taxon>Embryophyta</taxon>
        <taxon>Tracheophyta</taxon>
        <taxon>Spermatophyta</taxon>
        <taxon>Magnoliopsida</taxon>
        <taxon>Proteales</taxon>
        <taxon>Nelumbonaceae</taxon>
        <taxon>Nelumbo</taxon>
    </lineage>
</organism>
<protein>
    <submittedName>
        <fullName evidence="7">Uncharacterized protein LOC104590334 isoform X1</fullName>
    </submittedName>
</protein>
<dbReference type="AlphaFoldDB" id="A0A1U7ZHX0"/>
<proteinExistence type="predicted"/>
<dbReference type="InterPro" id="IPR011011">
    <property type="entry name" value="Znf_FYVE_PHD"/>
</dbReference>
<keyword evidence="4" id="KW-0805">Transcription regulation</keyword>
<evidence type="ECO:0000256" key="5">
    <source>
        <dbReference type="ARBA" id="ARBA00023163"/>
    </source>
</evidence>
<reference evidence="7" key="1">
    <citation type="submission" date="2025-08" db="UniProtKB">
        <authorList>
            <consortium name="RefSeq"/>
        </authorList>
    </citation>
    <scope>IDENTIFICATION</scope>
</reference>
<dbReference type="InterPro" id="IPR056280">
    <property type="entry name" value="AIPP2-like_SPOC"/>
</dbReference>
<dbReference type="Pfam" id="PF23121">
    <property type="entry name" value="SPOC_AIPP2"/>
    <property type="match status" value="1"/>
</dbReference>
<evidence type="ECO:0000313" key="7">
    <source>
        <dbReference type="RefSeq" id="XP_010247256.1"/>
    </source>
</evidence>
<dbReference type="PANTHER" id="PTHR33304:SF49">
    <property type="entry name" value="OS12G0161500 PROTEIN"/>
    <property type="match status" value="1"/>
</dbReference>
<dbReference type="InterPro" id="IPR013083">
    <property type="entry name" value="Znf_RING/FYVE/PHD"/>
</dbReference>
<name>A0A1U7ZHX0_NELNU</name>
<dbReference type="Proteomes" id="UP000189703">
    <property type="component" value="Unplaced"/>
</dbReference>
<keyword evidence="1" id="KW-0479">Metal-binding</keyword>
<dbReference type="GO" id="GO:0008270">
    <property type="term" value="F:zinc ion binding"/>
    <property type="evidence" value="ECO:0007669"/>
    <property type="project" value="UniProtKB-KW"/>
</dbReference>
<keyword evidence="3" id="KW-0862">Zinc</keyword>
<dbReference type="PANTHER" id="PTHR33304">
    <property type="match status" value="1"/>
</dbReference>
<dbReference type="OMA" id="YVINMKS"/>
<dbReference type="KEGG" id="nnu:104590334"/>
<dbReference type="GeneID" id="104590334"/>
<dbReference type="STRING" id="4432.A0A1U7ZHX0"/>
<dbReference type="eggNOG" id="ENOG502RXM7">
    <property type="taxonomic scope" value="Eukaryota"/>
</dbReference>
<dbReference type="GO" id="GO:0140566">
    <property type="term" value="F:histone reader activity"/>
    <property type="evidence" value="ECO:0007669"/>
    <property type="project" value="InterPro"/>
</dbReference>
<evidence type="ECO:0000256" key="2">
    <source>
        <dbReference type="ARBA" id="ARBA00022771"/>
    </source>
</evidence>
<keyword evidence="5" id="KW-0804">Transcription</keyword>
<dbReference type="InterPro" id="IPR049914">
    <property type="entry name" value="PHD1-3/5-6"/>
</dbReference>
<evidence type="ECO:0000256" key="3">
    <source>
        <dbReference type="ARBA" id="ARBA00022833"/>
    </source>
</evidence>
<keyword evidence="2" id="KW-0863">Zinc-finger</keyword>
<dbReference type="Gene3D" id="3.30.40.10">
    <property type="entry name" value="Zinc/RING finger domain, C3HC4 (zinc finger)"/>
    <property type="match status" value="1"/>
</dbReference>
<keyword evidence="6" id="KW-1185">Reference proteome</keyword>
<accession>A0A1U7ZHX0</accession>
<evidence type="ECO:0000313" key="6">
    <source>
        <dbReference type="Proteomes" id="UP000189703"/>
    </source>
</evidence>
<dbReference type="SMART" id="SM00249">
    <property type="entry name" value="PHD"/>
    <property type="match status" value="1"/>
</dbReference>
<dbReference type="RefSeq" id="XP_010247256.1">
    <property type="nucleotide sequence ID" value="XM_010248954.2"/>
</dbReference>
<evidence type="ECO:0000256" key="4">
    <source>
        <dbReference type="ARBA" id="ARBA00023015"/>
    </source>
</evidence>
<evidence type="ECO:0000256" key="1">
    <source>
        <dbReference type="ARBA" id="ARBA00022723"/>
    </source>
</evidence>
<sequence length="573" mass="63472">MLSGFLLGLIIGVPCTFNVGYVINMKSSNFNLLLQATVCQICGVTGFSEFLIYCSKCQISAEHRYCLDKFPAPNEEVIWTCQECISKTAERFLLKSFSSHPLRSRRKKLKHHRAAGSYTNLRKREKDSNDCSEAETYAQRSDVASILQPTEALVKEVVPETLCVVSDSPLSHKENENSHCCGGRSEGGKFKKQRRRLVLNDETNSGEEGAYVEVRSSQVAPDSEVAVAAEGRTSPASLDACHQSFRECPSSGAAQPIIDPIWTGSFNICNENHGAVPCVAHVSSLACSKVTSEAKALPPLLDVKILPKLDVWPPTFCRSPPTDNKIGLYFFPITERDKTKFDRLLYDLIDRELALRAVIGVVELLIFPSLELPPSCRKFLGNYFLWGVFRQRPIPVPHEPGIDSAKSAEGIGCEKRECTKTCTNRESPVGPLSMINNCESDSSSLHSKARICSPESTSSHDSETLYSDKIEKSSDHDWDLEKQPTHGEEIRDKSSCDVKLLQPEAPWQHPLDACQEESINLDTPCLGLFPLEVENIAILSKVDSEGLDLELGLGRSGFKQPKKKSCDFVDLLL</sequence>
<dbReference type="SUPFAM" id="SSF57903">
    <property type="entry name" value="FYVE/PHD zinc finger"/>
    <property type="match status" value="1"/>
</dbReference>